<accession>A0A1W2AHN0</accession>
<sequence>MSLSGKIIFSFFLLLQILVTVISTIIYLIEGELHFLMNLYAGGISFILSIILLILMNFFYYPKTMLPIILVAFLISLVVFFPFLIKDFSWETRKNTSLILSLICILQLILWFRFLFIKRENHS</sequence>
<keyword evidence="1" id="KW-0472">Membrane</keyword>
<protein>
    <submittedName>
        <fullName evidence="2">Uncharacterized protein</fullName>
    </submittedName>
</protein>
<dbReference type="EMBL" id="FWXS01000004">
    <property type="protein sequence ID" value="SMC60229.1"/>
    <property type="molecule type" value="Genomic_DNA"/>
</dbReference>
<dbReference type="AlphaFoldDB" id="A0A1W2AHN0"/>
<evidence type="ECO:0000313" key="2">
    <source>
        <dbReference type="EMBL" id="SMC60229.1"/>
    </source>
</evidence>
<keyword evidence="1" id="KW-0812">Transmembrane</keyword>
<feature type="transmembrane region" description="Helical" evidence="1">
    <location>
        <begin position="35"/>
        <end position="59"/>
    </location>
</feature>
<dbReference type="Proteomes" id="UP000192393">
    <property type="component" value="Unassembled WGS sequence"/>
</dbReference>
<gene>
    <name evidence="2" type="ORF">SAMN06296427_104179</name>
</gene>
<organism evidence="2 3">
    <name type="scientific">Moheibacter sediminis</name>
    <dbReference type="NCBI Taxonomy" id="1434700"/>
    <lineage>
        <taxon>Bacteria</taxon>
        <taxon>Pseudomonadati</taxon>
        <taxon>Bacteroidota</taxon>
        <taxon>Flavobacteriia</taxon>
        <taxon>Flavobacteriales</taxon>
        <taxon>Weeksellaceae</taxon>
        <taxon>Moheibacter</taxon>
    </lineage>
</organism>
<name>A0A1W2AHN0_9FLAO</name>
<keyword evidence="1" id="KW-1133">Transmembrane helix</keyword>
<evidence type="ECO:0000313" key="3">
    <source>
        <dbReference type="Proteomes" id="UP000192393"/>
    </source>
</evidence>
<feature type="transmembrane region" description="Helical" evidence="1">
    <location>
        <begin position="7"/>
        <end position="29"/>
    </location>
</feature>
<proteinExistence type="predicted"/>
<evidence type="ECO:0000256" key="1">
    <source>
        <dbReference type="SAM" id="Phobius"/>
    </source>
</evidence>
<keyword evidence="3" id="KW-1185">Reference proteome</keyword>
<feature type="transmembrane region" description="Helical" evidence="1">
    <location>
        <begin position="97"/>
        <end position="116"/>
    </location>
</feature>
<reference evidence="2 3" key="1">
    <citation type="submission" date="2017-04" db="EMBL/GenBank/DDBJ databases">
        <authorList>
            <person name="Afonso C.L."/>
            <person name="Miller P.J."/>
            <person name="Scott M.A."/>
            <person name="Spackman E."/>
            <person name="Goraichik I."/>
            <person name="Dimitrov K.M."/>
            <person name="Suarez D.L."/>
            <person name="Swayne D.E."/>
        </authorList>
    </citation>
    <scope>NUCLEOTIDE SEQUENCE [LARGE SCALE GENOMIC DNA]</scope>
    <source>
        <strain evidence="2 3">CGMCC 1.12708</strain>
    </source>
</reference>
<feature type="transmembrane region" description="Helical" evidence="1">
    <location>
        <begin position="66"/>
        <end position="85"/>
    </location>
</feature>